<organism evidence="2 3">
    <name type="scientific">Danionella cerebrum</name>
    <dbReference type="NCBI Taxonomy" id="2873325"/>
    <lineage>
        <taxon>Eukaryota</taxon>
        <taxon>Metazoa</taxon>
        <taxon>Chordata</taxon>
        <taxon>Craniata</taxon>
        <taxon>Vertebrata</taxon>
        <taxon>Euteleostomi</taxon>
        <taxon>Actinopterygii</taxon>
        <taxon>Neopterygii</taxon>
        <taxon>Teleostei</taxon>
        <taxon>Ostariophysi</taxon>
        <taxon>Cypriniformes</taxon>
        <taxon>Danionidae</taxon>
        <taxon>Danioninae</taxon>
        <taxon>Danionella</taxon>
    </lineage>
</organism>
<evidence type="ECO:0000256" key="1">
    <source>
        <dbReference type="SAM" id="MobiDB-lite"/>
    </source>
</evidence>
<feature type="region of interest" description="Disordered" evidence="1">
    <location>
        <begin position="16"/>
        <end position="35"/>
    </location>
</feature>
<dbReference type="EMBL" id="SRMA01025797">
    <property type="protein sequence ID" value="TRY90828.1"/>
    <property type="molecule type" value="Genomic_DNA"/>
</dbReference>
<proteinExistence type="predicted"/>
<reference evidence="2 3" key="1">
    <citation type="journal article" date="2019" name="Sci. Data">
        <title>Hybrid genome assembly and annotation of Danionella translucida.</title>
        <authorList>
            <person name="Kadobianskyi M."/>
            <person name="Schulze L."/>
            <person name="Schuelke M."/>
            <person name="Judkewitz B."/>
        </authorList>
    </citation>
    <scope>NUCLEOTIDE SEQUENCE [LARGE SCALE GENOMIC DNA]</scope>
    <source>
        <strain evidence="2 3">Bolton</strain>
    </source>
</reference>
<dbReference type="AlphaFoldDB" id="A0A553QM86"/>
<sequence length="120" mass="13408">MQKLNSVNSHTELQQRLADNGGSGDGARENGTKHILSSAESVETFQCSSRKMLVGLDIVCLLVEALRHAEAIDHLLGSASLQLFCQDIPFGLAAVHERVFWRNPHPRDMLEYLWPELGQR</sequence>
<keyword evidence="3" id="KW-1185">Reference proteome</keyword>
<comment type="caution">
    <text evidence="2">The sequence shown here is derived from an EMBL/GenBank/DDBJ whole genome shotgun (WGS) entry which is preliminary data.</text>
</comment>
<name>A0A553QM86_9TELE</name>
<dbReference type="STRING" id="623744.A0A553QM86"/>
<evidence type="ECO:0000313" key="2">
    <source>
        <dbReference type="EMBL" id="TRY90828.1"/>
    </source>
</evidence>
<protein>
    <submittedName>
        <fullName evidence="2">Uncharacterized protein</fullName>
    </submittedName>
</protein>
<accession>A0A553QM86</accession>
<gene>
    <name evidence="2" type="ORF">DNTS_009006</name>
</gene>
<evidence type="ECO:0000313" key="3">
    <source>
        <dbReference type="Proteomes" id="UP000316079"/>
    </source>
</evidence>
<dbReference type="Proteomes" id="UP000316079">
    <property type="component" value="Unassembled WGS sequence"/>
</dbReference>